<protein>
    <submittedName>
        <fullName evidence="1">Uncharacterized protein</fullName>
    </submittedName>
</protein>
<sequence length="101" mass="10732">MDTALGLLNLDLSESPLADRATLHELAARHGYHLTTVLTIDENTYMPTTLIAHTAHTTRAATILAPGLAHFGCAVRALTLSCALVVPDAVIPRIPGWTPNP</sequence>
<keyword evidence="2" id="KW-1185">Reference proteome</keyword>
<name>A0ABS0D6D4_9NOCA</name>
<evidence type="ECO:0000313" key="2">
    <source>
        <dbReference type="Proteomes" id="UP000707731"/>
    </source>
</evidence>
<dbReference type="Proteomes" id="UP000707731">
    <property type="component" value="Unassembled WGS sequence"/>
</dbReference>
<proteinExistence type="predicted"/>
<reference evidence="1 2" key="1">
    <citation type="submission" date="2020-10" db="EMBL/GenBank/DDBJ databases">
        <title>Identification of Nocardia species via Next-generation sequencing and recognition of intraspecies genetic diversity.</title>
        <authorList>
            <person name="Li P."/>
            <person name="Li P."/>
            <person name="Lu B."/>
        </authorList>
    </citation>
    <scope>NUCLEOTIDE SEQUENCE [LARGE SCALE GENOMIC DNA]</scope>
    <source>
        <strain evidence="1 2">BJ06-0143</strain>
    </source>
</reference>
<accession>A0ABS0D6D4</accession>
<dbReference type="EMBL" id="JADLQN010000001">
    <property type="protein sequence ID" value="MBF6354034.1"/>
    <property type="molecule type" value="Genomic_DNA"/>
</dbReference>
<comment type="caution">
    <text evidence="1">The sequence shown here is derived from an EMBL/GenBank/DDBJ whole genome shotgun (WGS) entry which is preliminary data.</text>
</comment>
<organism evidence="1 2">
    <name type="scientific">Nocardia higoensis</name>
    <dbReference type="NCBI Taxonomy" id="228599"/>
    <lineage>
        <taxon>Bacteria</taxon>
        <taxon>Bacillati</taxon>
        <taxon>Actinomycetota</taxon>
        <taxon>Actinomycetes</taxon>
        <taxon>Mycobacteriales</taxon>
        <taxon>Nocardiaceae</taxon>
        <taxon>Nocardia</taxon>
    </lineage>
</organism>
<dbReference type="RefSeq" id="WP_195000859.1">
    <property type="nucleotide sequence ID" value="NZ_JADLQN010000001.1"/>
</dbReference>
<gene>
    <name evidence="1" type="ORF">IU449_05620</name>
</gene>
<evidence type="ECO:0000313" key="1">
    <source>
        <dbReference type="EMBL" id="MBF6354034.1"/>
    </source>
</evidence>